<dbReference type="InterPro" id="IPR036192">
    <property type="entry name" value="Cell_div_ZapA-like_sf"/>
</dbReference>
<dbReference type="Gene3D" id="3.30.160.880">
    <property type="entry name" value="Cell division protein ZapA protomer, N-terminal domain"/>
    <property type="match status" value="1"/>
</dbReference>
<dbReference type="InterPro" id="IPR042233">
    <property type="entry name" value="Cell_div_ZapA_N"/>
</dbReference>
<dbReference type="InterPro" id="IPR007838">
    <property type="entry name" value="Cell_div_ZapA-like"/>
</dbReference>
<dbReference type="AlphaFoldDB" id="A0AAT9G782"/>
<organism evidence="2">
    <name type="scientific">Candidatus Tisiphia endosymbiont of Sergentomyia squamirostris</name>
    <dbReference type="NCBI Taxonomy" id="3113639"/>
    <lineage>
        <taxon>Bacteria</taxon>
        <taxon>Pseudomonadati</taxon>
        <taxon>Pseudomonadota</taxon>
        <taxon>Alphaproteobacteria</taxon>
        <taxon>Rickettsiales</taxon>
        <taxon>Rickettsiaceae</taxon>
        <taxon>Rickettsieae</taxon>
        <taxon>Candidatus Tisiphia</taxon>
    </lineage>
</organism>
<reference evidence="2" key="1">
    <citation type="submission" date="2024-01" db="EMBL/GenBank/DDBJ databases">
        <title>Sequencing the genomes of a sandfly, Sergentomyia squamirostris, and its two endosymbionts.</title>
        <authorList>
            <person name="Itokawa K."/>
            <person name="Sanjoba C."/>
        </authorList>
    </citation>
    <scope>NUCLEOTIDE SEQUENCE</scope>
    <source>
        <strain evidence="2">RiSSQ</strain>
    </source>
</reference>
<protein>
    <submittedName>
        <fullName evidence="2">Cell division protein ZapA</fullName>
    </submittedName>
</protein>
<name>A0AAT9G782_9RICK</name>
<keyword evidence="1" id="KW-0175">Coiled coil</keyword>
<feature type="coiled-coil region" evidence="1">
    <location>
        <begin position="22"/>
        <end position="76"/>
    </location>
</feature>
<dbReference type="SUPFAM" id="SSF102829">
    <property type="entry name" value="Cell division protein ZapA-like"/>
    <property type="match status" value="1"/>
</dbReference>
<dbReference type="GO" id="GO:0051301">
    <property type="term" value="P:cell division"/>
    <property type="evidence" value="ECO:0007669"/>
    <property type="project" value="UniProtKB-KW"/>
</dbReference>
<evidence type="ECO:0000313" key="2">
    <source>
        <dbReference type="EMBL" id="BFD45693.1"/>
    </source>
</evidence>
<dbReference type="EMBL" id="AP029170">
    <property type="protein sequence ID" value="BFD45693.1"/>
    <property type="molecule type" value="Genomic_DNA"/>
</dbReference>
<keyword evidence="2" id="KW-0132">Cell division</keyword>
<evidence type="ECO:0000256" key="1">
    <source>
        <dbReference type="SAM" id="Coils"/>
    </source>
</evidence>
<accession>A0AAT9G782</accession>
<sequence>MSIVTITLGSKTFQLACSEGSREELCNLAAKLNENIAQIKKVNPSASFELLLVMSALSLQEQVQNLTNKIAKIDGADIPPEEERFAETLSTIAGYLEDLARKIGK</sequence>
<keyword evidence="2" id="KW-0131">Cell cycle</keyword>
<proteinExistence type="predicted"/>
<dbReference type="Pfam" id="PF05164">
    <property type="entry name" value="ZapA"/>
    <property type="match status" value="1"/>
</dbReference>
<gene>
    <name evidence="2" type="ORF">DMENIID0002_03390</name>
</gene>